<dbReference type="InterPro" id="IPR013968">
    <property type="entry name" value="PKS_KR"/>
</dbReference>
<name>G2QV09_THETT</name>
<dbReference type="EMBL" id="CP003009">
    <property type="protein sequence ID" value="AEO64607.1"/>
    <property type="molecule type" value="Genomic_DNA"/>
</dbReference>
<feature type="region of interest" description="Disordered" evidence="1">
    <location>
        <begin position="213"/>
        <end position="250"/>
    </location>
</feature>
<keyword evidence="4" id="KW-1185">Reference proteome</keyword>
<sequence length="250" mass="27125">MEFCTLALESADDGASANIGLYKQPRARTFSLQDSMLDKITKDDFNAVLGPKVQVFWNLDEQLPLDLSCFTVHPSVAGIMGNTRQSSSAVENTHQDTRMASIAASCMPVHPCAKRVSANLADSVVTPTRNRAPMLSGVAGRPRARWWLASDHVCDQGLSPRATGPAAGPRRSQIFTVVGTPAMFRRVGCEQKKGMRRPGCGLLWQMDWEGESVGDDVGETSAIPWRARGRRGDPAGRDKHHPQAGNGQVD</sequence>
<dbReference type="AlphaFoldDB" id="G2QV09"/>
<proteinExistence type="predicted"/>
<evidence type="ECO:0000259" key="2">
    <source>
        <dbReference type="Pfam" id="PF08659"/>
    </source>
</evidence>
<reference evidence="3 4" key="1">
    <citation type="journal article" date="2011" name="Nat. Biotechnol.">
        <title>Comparative genomic analysis of the thermophilic biomass-degrading fungi Myceliophthora thermophila and Thielavia terrestris.</title>
        <authorList>
            <person name="Berka R.M."/>
            <person name="Grigoriev I.V."/>
            <person name="Otillar R."/>
            <person name="Salamov A."/>
            <person name="Grimwood J."/>
            <person name="Reid I."/>
            <person name="Ishmael N."/>
            <person name="John T."/>
            <person name="Darmond C."/>
            <person name="Moisan M.-C."/>
            <person name="Henrissat B."/>
            <person name="Coutinho P.M."/>
            <person name="Lombard V."/>
            <person name="Natvig D.O."/>
            <person name="Lindquist E."/>
            <person name="Schmutz J."/>
            <person name="Lucas S."/>
            <person name="Harris P."/>
            <person name="Powlowski J."/>
            <person name="Bellemare A."/>
            <person name="Taylor D."/>
            <person name="Butler G."/>
            <person name="de Vries R.P."/>
            <person name="Allijn I.E."/>
            <person name="van den Brink J."/>
            <person name="Ushinsky S."/>
            <person name="Storms R."/>
            <person name="Powell A.J."/>
            <person name="Paulsen I.T."/>
            <person name="Elbourne L.D.H."/>
            <person name="Baker S.E."/>
            <person name="Magnuson J."/>
            <person name="LaBoissiere S."/>
            <person name="Clutterbuck A.J."/>
            <person name="Martinez D."/>
            <person name="Wogulis M."/>
            <person name="de Leon A.L."/>
            <person name="Rey M.W."/>
            <person name="Tsang A."/>
        </authorList>
    </citation>
    <scope>NUCLEOTIDE SEQUENCE [LARGE SCALE GENOMIC DNA]</scope>
    <source>
        <strain evidence="4">ATCC 38088 / NRRL 8126</strain>
    </source>
</reference>
<dbReference type="KEGG" id="ttt:THITE_158519"/>
<dbReference type="HOGENOM" id="CLU_1111987_0_0_1"/>
<evidence type="ECO:0000313" key="4">
    <source>
        <dbReference type="Proteomes" id="UP000008181"/>
    </source>
</evidence>
<dbReference type="RefSeq" id="XP_003650943.1">
    <property type="nucleotide sequence ID" value="XM_003650895.1"/>
</dbReference>
<dbReference type="Proteomes" id="UP000008181">
    <property type="component" value="Chromosome 1"/>
</dbReference>
<protein>
    <recommendedName>
        <fullName evidence="2">Ketoreductase (KR) domain-containing protein</fullName>
    </recommendedName>
</protein>
<organism evidence="3 4">
    <name type="scientific">Thermothielavioides terrestris (strain ATCC 38088 / NRRL 8126)</name>
    <name type="common">Thielavia terrestris</name>
    <dbReference type="NCBI Taxonomy" id="578455"/>
    <lineage>
        <taxon>Eukaryota</taxon>
        <taxon>Fungi</taxon>
        <taxon>Dikarya</taxon>
        <taxon>Ascomycota</taxon>
        <taxon>Pezizomycotina</taxon>
        <taxon>Sordariomycetes</taxon>
        <taxon>Sordariomycetidae</taxon>
        <taxon>Sordariales</taxon>
        <taxon>Chaetomiaceae</taxon>
        <taxon>Thermothielavioides</taxon>
        <taxon>Thermothielavioides terrestris</taxon>
    </lineage>
</organism>
<accession>G2QV09</accession>
<feature type="domain" description="Ketoreductase (KR)" evidence="2">
    <location>
        <begin position="31"/>
        <end position="105"/>
    </location>
</feature>
<evidence type="ECO:0000256" key="1">
    <source>
        <dbReference type="SAM" id="MobiDB-lite"/>
    </source>
</evidence>
<dbReference type="Gene3D" id="3.40.50.720">
    <property type="entry name" value="NAD(P)-binding Rossmann-like Domain"/>
    <property type="match status" value="1"/>
</dbReference>
<dbReference type="GeneID" id="11517344"/>
<dbReference type="Pfam" id="PF08659">
    <property type="entry name" value="KR"/>
    <property type="match status" value="1"/>
</dbReference>
<gene>
    <name evidence="3" type="ORF">THITE_158519</name>
</gene>
<dbReference type="OrthoDB" id="329835at2759"/>
<evidence type="ECO:0000313" key="3">
    <source>
        <dbReference type="EMBL" id="AEO64607.1"/>
    </source>
</evidence>